<keyword evidence="8 9" id="KW-0560">Oxidoreductase</keyword>
<dbReference type="NCBIfam" id="NF001221">
    <property type="entry name" value="PRK00197.1"/>
    <property type="match status" value="1"/>
</dbReference>
<comment type="pathway">
    <text evidence="9">Amino-acid biosynthesis; L-proline biosynthesis; L-glutamate 5-semialdehyde from L-glutamate: step 2/2.</text>
</comment>
<accession>A0A8J2P8N8</accession>
<evidence type="ECO:0000256" key="5">
    <source>
        <dbReference type="ARBA" id="ARBA00022741"/>
    </source>
</evidence>
<dbReference type="EMBL" id="CAJVCH010191544">
    <property type="protein sequence ID" value="CAG7730262.1"/>
    <property type="molecule type" value="Genomic_DNA"/>
</dbReference>
<evidence type="ECO:0000256" key="4">
    <source>
        <dbReference type="ARBA" id="ARBA00022679"/>
    </source>
</evidence>
<keyword evidence="6 9" id="KW-0418">Kinase</keyword>
<evidence type="ECO:0000259" key="11">
    <source>
        <dbReference type="Pfam" id="PF00171"/>
    </source>
</evidence>
<evidence type="ECO:0000256" key="2">
    <source>
        <dbReference type="ARBA" id="ARBA00022605"/>
    </source>
</evidence>
<dbReference type="PANTHER" id="PTHR11063">
    <property type="entry name" value="GLUTAMATE SEMIALDEHYDE DEHYDROGENASE"/>
    <property type="match status" value="1"/>
</dbReference>
<feature type="domain" description="Aspartate/glutamate/uridylate kinase" evidence="12">
    <location>
        <begin position="74"/>
        <end position="336"/>
    </location>
</feature>
<comment type="pathway">
    <text evidence="9">Amino-acid biosynthesis; L-proline biosynthesis; L-glutamate 5-semialdehyde from L-glutamate: step 1/2.</text>
</comment>
<evidence type="ECO:0000259" key="12">
    <source>
        <dbReference type="Pfam" id="PF00696"/>
    </source>
</evidence>
<evidence type="ECO:0000256" key="8">
    <source>
        <dbReference type="ARBA" id="ARBA00023002"/>
    </source>
</evidence>
<dbReference type="PROSITE" id="PS01223">
    <property type="entry name" value="PROA"/>
    <property type="match status" value="1"/>
</dbReference>
<keyword evidence="4 9" id="KW-0808">Transferase</keyword>
<evidence type="ECO:0000256" key="9">
    <source>
        <dbReference type="PIRNR" id="PIRNR036429"/>
    </source>
</evidence>
<dbReference type="InterPro" id="IPR015590">
    <property type="entry name" value="Aldehyde_DH_dom"/>
</dbReference>
<dbReference type="NCBIfam" id="TIGR00407">
    <property type="entry name" value="proA"/>
    <property type="match status" value="1"/>
</dbReference>
<feature type="compositionally biased region" description="Polar residues" evidence="10">
    <location>
        <begin position="796"/>
        <end position="807"/>
    </location>
</feature>
<evidence type="ECO:0000256" key="7">
    <source>
        <dbReference type="ARBA" id="ARBA00022840"/>
    </source>
</evidence>
<dbReference type="PANTHER" id="PTHR11063:SF8">
    <property type="entry name" value="DELTA-1-PYRROLINE-5-CARBOXYLATE SYNTHASE"/>
    <property type="match status" value="1"/>
</dbReference>
<dbReference type="NCBIfam" id="TIGR01092">
    <property type="entry name" value="P5CS"/>
    <property type="match status" value="1"/>
</dbReference>
<comment type="catalytic activity">
    <reaction evidence="9">
        <text>L-glutamate 5-semialdehyde + phosphate + NADP(+) = L-glutamyl 5-phosphate + NADPH + H(+)</text>
        <dbReference type="Rhea" id="RHEA:19541"/>
        <dbReference type="ChEBI" id="CHEBI:15378"/>
        <dbReference type="ChEBI" id="CHEBI:43474"/>
        <dbReference type="ChEBI" id="CHEBI:57783"/>
        <dbReference type="ChEBI" id="CHEBI:58066"/>
        <dbReference type="ChEBI" id="CHEBI:58274"/>
        <dbReference type="ChEBI" id="CHEBI:58349"/>
        <dbReference type="EC" id="1.2.1.41"/>
    </reaction>
</comment>
<feature type="region of interest" description="Disordered" evidence="10">
    <location>
        <begin position="792"/>
        <end position="822"/>
    </location>
</feature>
<dbReference type="GO" id="GO:0005739">
    <property type="term" value="C:mitochondrion"/>
    <property type="evidence" value="ECO:0007669"/>
    <property type="project" value="TreeGrafter"/>
</dbReference>
<evidence type="ECO:0000313" key="14">
    <source>
        <dbReference type="Proteomes" id="UP000708208"/>
    </source>
</evidence>
<dbReference type="InterPro" id="IPR005766">
    <property type="entry name" value="P5_carboxy_syn"/>
</dbReference>
<dbReference type="Pfam" id="PF00171">
    <property type="entry name" value="Aldedh"/>
    <property type="match status" value="1"/>
</dbReference>
<evidence type="ECO:0000256" key="10">
    <source>
        <dbReference type="SAM" id="MobiDB-lite"/>
    </source>
</evidence>
<dbReference type="GO" id="GO:0004350">
    <property type="term" value="F:glutamate-5-semialdehyde dehydrogenase activity"/>
    <property type="evidence" value="ECO:0007669"/>
    <property type="project" value="InterPro"/>
</dbReference>
<keyword evidence="3 9" id="KW-0641">Proline biosynthesis</keyword>
<dbReference type="EC" id="2.7.2.11" evidence="9"/>
<feature type="domain" description="Aldehyde dehydrogenase" evidence="11">
    <location>
        <begin position="358"/>
        <end position="661"/>
    </location>
</feature>
<keyword evidence="9" id="KW-0521">NADP</keyword>
<evidence type="ECO:0000256" key="6">
    <source>
        <dbReference type="ARBA" id="ARBA00022777"/>
    </source>
</evidence>
<reference evidence="13" key="1">
    <citation type="submission" date="2021-06" db="EMBL/GenBank/DDBJ databases">
        <authorList>
            <person name="Hodson N. C."/>
            <person name="Mongue J. A."/>
            <person name="Jaron S. K."/>
        </authorList>
    </citation>
    <scope>NUCLEOTIDE SEQUENCE</scope>
</reference>
<dbReference type="InterPro" id="IPR005715">
    <property type="entry name" value="Glu_5kinase/COase_Synthase"/>
</dbReference>
<protein>
    <recommendedName>
        <fullName evidence="9">Delta-1-pyrroline-5-carboxylate synthase</fullName>
    </recommendedName>
    <domain>
        <recommendedName>
            <fullName evidence="9">Glutamate 5-kinase</fullName>
            <shortName evidence="9">GK</shortName>
            <ecNumber evidence="9">2.7.2.11</ecNumber>
        </recommendedName>
        <alternativeName>
            <fullName evidence="9">Gamma-glutamyl kinase</fullName>
        </alternativeName>
    </domain>
    <domain>
        <recommendedName>
            <fullName evidence="9">Gamma-glutamyl phosphate reductase</fullName>
            <shortName evidence="9">GPR</shortName>
            <ecNumber evidence="9">1.2.1.41</ecNumber>
        </recommendedName>
        <alternativeName>
            <fullName evidence="9">Glutamate-5-semialdehyde dehydrogenase</fullName>
        </alternativeName>
        <alternativeName>
            <fullName evidence="9">Glutamyl-gamma-semialdehyde dehydrogenase</fullName>
        </alternativeName>
    </domain>
</protein>
<dbReference type="HAMAP" id="MF_00412">
    <property type="entry name" value="ProA"/>
    <property type="match status" value="1"/>
</dbReference>
<proteinExistence type="inferred from homology"/>
<dbReference type="InterPro" id="IPR001048">
    <property type="entry name" value="Asp/Glu/Uridylate_kinase"/>
</dbReference>
<dbReference type="Proteomes" id="UP000708208">
    <property type="component" value="Unassembled WGS sequence"/>
</dbReference>
<evidence type="ECO:0000256" key="1">
    <source>
        <dbReference type="ARBA" id="ARBA00022490"/>
    </source>
</evidence>
<keyword evidence="2 9" id="KW-0028">Amino-acid biosynthesis</keyword>
<dbReference type="PIRSF" id="PIRSF036429">
    <property type="entry name" value="P5C_syn"/>
    <property type="match status" value="1"/>
</dbReference>
<organism evidence="13 14">
    <name type="scientific">Allacma fusca</name>
    <dbReference type="NCBI Taxonomy" id="39272"/>
    <lineage>
        <taxon>Eukaryota</taxon>
        <taxon>Metazoa</taxon>
        <taxon>Ecdysozoa</taxon>
        <taxon>Arthropoda</taxon>
        <taxon>Hexapoda</taxon>
        <taxon>Collembola</taxon>
        <taxon>Symphypleona</taxon>
        <taxon>Sminthuridae</taxon>
        <taxon>Allacma</taxon>
    </lineage>
</organism>
<comment type="similarity">
    <text evidence="9">In the N-terminal section; belongs to the glutamate 5-kinase family.</text>
</comment>
<dbReference type="InterPro" id="IPR000965">
    <property type="entry name" value="GPR_dom"/>
</dbReference>
<keyword evidence="14" id="KW-1185">Reference proteome</keyword>
<name>A0A8J2P8N8_9HEXA</name>
<comment type="caution">
    <text evidence="13">The sequence shown here is derived from an EMBL/GenBank/DDBJ whole genome shotgun (WGS) entry which is preliminary data.</text>
</comment>
<dbReference type="InterPro" id="IPR020593">
    <property type="entry name" value="G-glutamylP_reductase_CS"/>
</dbReference>
<dbReference type="GO" id="GO:0008652">
    <property type="term" value="P:amino acid biosynthetic process"/>
    <property type="evidence" value="ECO:0007669"/>
    <property type="project" value="UniProtKB-KW"/>
</dbReference>
<comment type="similarity">
    <text evidence="9">In the C-terminal section; belongs to the gamma-glutamyl phosphate reductase family.</text>
</comment>
<dbReference type="AlphaFoldDB" id="A0A8J2P8N8"/>
<dbReference type="GO" id="GO:0016301">
    <property type="term" value="F:kinase activity"/>
    <property type="evidence" value="ECO:0007669"/>
    <property type="project" value="UniProtKB-KW"/>
</dbReference>
<dbReference type="GO" id="GO:0005524">
    <property type="term" value="F:ATP binding"/>
    <property type="evidence" value="ECO:0007669"/>
    <property type="project" value="UniProtKB-KW"/>
</dbReference>
<comment type="catalytic activity">
    <reaction evidence="9">
        <text>L-glutamate + ATP = L-glutamyl 5-phosphate + ADP</text>
        <dbReference type="Rhea" id="RHEA:14877"/>
        <dbReference type="ChEBI" id="CHEBI:29985"/>
        <dbReference type="ChEBI" id="CHEBI:30616"/>
        <dbReference type="ChEBI" id="CHEBI:58274"/>
        <dbReference type="ChEBI" id="CHEBI:456216"/>
        <dbReference type="EC" id="2.7.2.11"/>
    </reaction>
</comment>
<evidence type="ECO:0000256" key="3">
    <source>
        <dbReference type="ARBA" id="ARBA00022650"/>
    </source>
</evidence>
<evidence type="ECO:0000313" key="13">
    <source>
        <dbReference type="EMBL" id="CAG7730262.1"/>
    </source>
</evidence>
<sequence length="822" mass="88614">MNLTRLSNAVPQSRLLFRRPQSIYYLSLQDHGQPLSTSSTRWDYILPRESLSNYGYNHKTAITSRSQIASAARRIVVKVGSAVLTREDNCGLALGRVASLVEQVASLQNSGREIIMVSSGAVAFGKQKLAQELVMSMSMRQTLHSKDYQVHGNKVLLEPRAAAAVGQSGLMSLYEAMFAQYGLKVAQVLVTKENFTDEYTKKHLFQTMSELLALNIVPIVNTNDAVAAPAQIYDALEGDITINDNDTLAAFLSAEVQADLMILMSDVDGVFTDPPGLEGSGSRVLHTYCPSDIQGGVRFGAKSSVGSGGMQSKSQNLQVSAAIWALQHGIAAVICNGSREGALNTIIAGKRVGTFFTTHAHSTTSPEHIADLAKKGGRQLANLTGAQRSEMINSIGELLISRKEDILIANRRDLENAKDTLSSAECDRLKITDVKINSLASGLQQMARESVGIVGRKEKRILLASGLELHQITVPIGLLMVIFEARPDCLPQIASLSIASANGLVLKGGSEAFNTNNALMSIVSEALLPHGVQNAIQMVATREDVNEIIGLGMVDLIIPRGSSSLVKSVTAQAQGVPVLGHSEGNCHIYVDIDADLEKVLHIVKDAKCNYPAACNAVETILIHKELLNKGNFFKKLCDFLKSNNVEIYSGPNLSKELTFGPPLAKSLKTEYGRLACNLEIVSDFSEAVRHINAFGSSHTEAIITENEQVANEFLKRVDSACVFHNASTRFADGYRFGLGAEVGISTGRIHARGPVGVEGLLTTKWILHGQGDAASDFGPGAKVYKHQRLPLDESIPTPSEITQSPVDSETFLEEAEKSQSAI</sequence>
<dbReference type="EC" id="1.2.1.41" evidence="9"/>
<keyword evidence="7 9" id="KW-0067">ATP-binding</keyword>
<dbReference type="Pfam" id="PF00696">
    <property type="entry name" value="AA_kinase"/>
    <property type="match status" value="1"/>
</dbReference>
<gene>
    <name evidence="13" type="ORF">AFUS01_LOCUS18920</name>
</gene>
<dbReference type="CDD" id="cd07079">
    <property type="entry name" value="ALDH_F18-19_ProA-GPR"/>
    <property type="match status" value="1"/>
</dbReference>
<keyword evidence="1" id="KW-0963">Cytoplasm</keyword>
<dbReference type="NCBIfam" id="TIGR01027">
    <property type="entry name" value="proB"/>
    <property type="match status" value="1"/>
</dbReference>
<keyword evidence="5 9" id="KW-0547">Nucleotide-binding</keyword>
<dbReference type="FunFam" id="3.40.1160.10:FF:000006">
    <property type="entry name" value="Glutamate 5-kinase"/>
    <property type="match status" value="1"/>
</dbReference>
<dbReference type="OrthoDB" id="1934954at2759"/>